<feature type="compositionally biased region" description="Basic and acidic residues" evidence="1">
    <location>
        <begin position="275"/>
        <end position="285"/>
    </location>
</feature>
<proteinExistence type="predicted"/>
<sequence length="611" mass="68528">MRWKFRKVFWCEMNRRSWVSKAEQEPLTLRQHATENLAGCRSPEVLAEATEVLVFATVEFGGDRNWTKEINEGAQFDICRYITSTTVTKCSVEIVVNTCLRIITVPWCFHSVYTTTFVENNAFTSHIYIEQSPGTRGEPRISHFQASHSTCFFAILYAAEAYQRVHNSPDIERLSIQYFKFYCRPINLPVPEELWRLLRLLKSASGSPVIRVGQNVADVMHSLCSANPAFNGLTQVNATGFDPELRFLLNHRRPFDYQRQRCSGRGKPSVNTAHKNPDSQSHKPDNIELATYTQLAASIASDSGIHTSTNERRLQSNKPYNAQQLRTLLARFKMQSSAETSLMEAPPNAILPSAVSKFQSLTETPCRSNCVKVPKKPNRRNFPQILKNSQSNAPKGGIERATSTFSTNCDIKQSASLEQPSALALSETWHTPKVSDTVTPVDGYSAFELIKNEGGLVISTLQRPPEGTSIASDQVDFLQRRSTKSPNRALGLNMLHTPDTAQANNRPSWIWSSLTKDVLFNQKVINALLEHSDHCVLAFDFSGTGPDIPKLKRGFETSAAQTSQECPFLNGLNRGQLQWKNYIEPLSGTSTGRTQYSPRKTSTQSDWPQVS</sequence>
<evidence type="ECO:0000256" key="1">
    <source>
        <dbReference type="SAM" id="MobiDB-lite"/>
    </source>
</evidence>
<dbReference type="AlphaFoldDB" id="G7Y9C1"/>
<keyword evidence="3" id="KW-1185">Reference proteome</keyword>
<feature type="region of interest" description="Disordered" evidence="1">
    <location>
        <begin position="377"/>
        <end position="397"/>
    </location>
</feature>
<evidence type="ECO:0000313" key="2">
    <source>
        <dbReference type="EMBL" id="GAA49556.1"/>
    </source>
</evidence>
<name>G7Y9C1_CLOSI</name>
<accession>G7Y9C1</accession>
<reference evidence="2" key="1">
    <citation type="journal article" date="2011" name="Genome Biol.">
        <title>The draft genome of the carcinogenic human liver fluke Clonorchis sinensis.</title>
        <authorList>
            <person name="Wang X."/>
            <person name="Chen W."/>
            <person name="Huang Y."/>
            <person name="Sun J."/>
            <person name="Men J."/>
            <person name="Liu H."/>
            <person name="Luo F."/>
            <person name="Guo L."/>
            <person name="Lv X."/>
            <person name="Deng C."/>
            <person name="Zhou C."/>
            <person name="Fan Y."/>
            <person name="Li X."/>
            <person name="Huang L."/>
            <person name="Hu Y."/>
            <person name="Liang C."/>
            <person name="Hu X."/>
            <person name="Xu J."/>
            <person name="Yu X."/>
        </authorList>
    </citation>
    <scope>NUCLEOTIDE SEQUENCE [LARGE SCALE GENOMIC DNA]</scope>
    <source>
        <strain evidence="2">Henan</strain>
    </source>
</reference>
<protein>
    <submittedName>
        <fullName evidence="2">Uncharacterized protein</fullName>
    </submittedName>
</protein>
<feature type="region of interest" description="Disordered" evidence="1">
    <location>
        <begin position="590"/>
        <end position="611"/>
    </location>
</feature>
<evidence type="ECO:0000313" key="3">
    <source>
        <dbReference type="Proteomes" id="UP000008909"/>
    </source>
</evidence>
<dbReference type="Proteomes" id="UP000008909">
    <property type="component" value="Unassembled WGS sequence"/>
</dbReference>
<reference key="2">
    <citation type="submission" date="2011-10" db="EMBL/GenBank/DDBJ databases">
        <title>The genome and transcriptome sequence of Clonorchis sinensis provide insights into the carcinogenic liver fluke.</title>
        <authorList>
            <person name="Wang X."/>
            <person name="Huang Y."/>
            <person name="Chen W."/>
            <person name="Liu H."/>
            <person name="Guo L."/>
            <person name="Chen Y."/>
            <person name="Luo F."/>
            <person name="Zhou W."/>
            <person name="Sun J."/>
            <person name="Mao Q."/>
            <person name="Liang P."/>
            <person name="Zhou C."/>
            <person name="Tian Y."/>
            <person name="Men J."/>
            <person name="Lv X."/>
            <person name="Huang L."/>
            <person name="Zhou J."/>
            <person name="Hu Y."/>
            <person name="Li R."/>
            <person name="Zhang F."/>
            <person name="Lei H."/>
            <person name="Li X."/>
            <person name="Hu X."/>
            <person name="Liang C."/>
            <person name="Xu J."/>
            <person name="Wu Z."/>
            <person name="Yu X."/>
        </authorList>
    </citation>
    <scope>NUCLEOTIDE SEQUENCE</scope>
    <source>
        <strain>Henan</strain>
    </source>
</reference>
<dbReference type="EMBL" id="DF142967">
    <property type="protein sequence ID" value="GAA49556.1"/>
    <property type="molecule type" value="Genomic_DNA"/>
</dbReference>
<organism evidence="2 3">
    <name type="scientific">Clonorchis sinensis</name>
    <name type="common">Chinese liver fluke</name>
    <dbReference type="NCBI Taxonomy" id="79923"/>
    <lineage>
        <taxon>Eukaryota</taxon>
        <taxon>Metazoa</taxon>
        <taxon>Spiralia</taxon>
        <taxon>Lophotrochozoa</taxon>
        <taxon>Platyhelminthes</taxon>
        <taxon>Trematoda</taxon>
        <taxon>Digenea</taxon>
        <taxon>Opisthorchiida</taxon>
        <taxon>Opisthorchiata</taxon>
        <taxon>Opisthorchiidae</taxon>
        <taxon>Clonorchis</taxon>
    </lineage>
</organism>
<feature type="region of interest" description="Disordered" evidence="1">
    <location>
        <begin position="259"/>
        <end position="285"/>
    </location>
</feature>
<gene>
    <name evidence="2" type="ORF">CLF_103223</name>
</gene>